<proteinExistence type="predicted"/>
<dbReference type="GO" id="GO:0008168">
    <property type="term" value="F:methyltransferase activity"/>
    <property type="evidence" value="ECO:0007669"/>
    <property type="project" value="UniProtKB-KW"/>
</dbReference>
<accession>A0A0D6P3Y5</accession>
<dbReference type="SUPFAM" id="SSF53335">
    <property type="entry name" value="S-adenosyl-L-methionine-dependent methyltransferases"/>
    <property type="match status" value="1"/>
</dbReference>
<comment type="caution">
    <text evidence="2">The sequence shown here is derived from an EMBL/GenBank/DDBJ whole genome shotgun (WGS) entry which is preliminary data.</text>
</comment>
<gene>
    <name evidence="2" type="ORF">Asru_0020_06</name>
</gene>
<dbReference type="NCBIfam" id="TIGR01444">
    <property type="entry name" value="fkbM_fam"/>
    <property type="match status" value="1"/>
</dbReference>
<dbReference type="InterPro" id="IPR029063">
    <property type="entry name" value="SAM-dependent_MTases_sf"/>
</dbReference>
<dbReference type="RefSeq" id="WP_158322648.1">
    <property type="nucleotide sequence ID" value="NZ_BANB01000020.1"/>
</dbReference>
<evidence type="ECO:0000313" key="3">
    <source>
        <dbReference type="Proteomes" id="UP000032680"/>
    </source>
</evidence>
<dbReference type="GO" id="GO:0032259">
    <property type="term" value="P:methylation"/>
    <property type="evidence" value="ECO:0007669"/>
    <property type="project" value="UniProtKB-KW"/>
</dbReference>
<keyword evidence="2" id="KW-0489">Methyltransferase</keyword>
<sequence length="283" mass="31488">MTGTGQDAAKLASDTAALEPQRHEALLQELRERAINIEGKIDQLIRSDPSISPNNTTGHPDQAFGGRTYAQAGEDLIVLNLFHRLGIERPHYLDVGAHHPFNVSNTALLYFRGSRGINVEANPNLIGNFLKARPEDITINAGVGPEAGVLDFYMIDNESGRNSFDRQTVEDFVRNNPAFKVTEVRQIEVMTLTDIISRYADARYPEFLSLDVEGWDRRILETTSFADRGPLVICVESLSGNEADDSDALEATMTRQGYRLYHRTIGNLIFTSPEVTQRLGGRL</sequence>
<keyword evidence="2" id="KW-0808">Transferase</keyword>
<dbReference type="EMBL" id="BANB01000020">
    <property type="protein sequence ID" value="GAN75903.1"/>
    <property type="molecule type" value="Genomic_DNA"/>
</dbReference>
<keyword evidence="3" id="KW-1185">Reference proteome</keyword>
<protein>
    <submittedName>
        <fullName evidence="2">Methyltransferase FkbM</fullName>
    </submittedName>
</protein>
<evidence type="ECO:0000259" key="1">
    <source>
        <dbReference type="Pfam" id="PF05050"/>
    </source>
</evidence>
<dbReference type="Pfam" id="PF05050">
    <property type="entry name" value="Methyltransf_21"/>
    <property type="match status" value="1"/>
</dbReference>
<dbReference type="OrthoDB" id="9801609at2"/>
<dbReference type="Proteomes" id="UP000032680">
    <property type="component" value="Unassembled WGS sequence"/>
</dbReference>
<reference evidence="2 3" key="1">
    <citation type="submission" date="2012-11" db="EMBL/GenBank/DDBJ databases">
        <title>Whole genome sequence of Acidisphaera rubrifaciens HS-AP3.</title>
        <authorList>
            <person name="Azuma Y."/>
            <person name="Higashiura N."/>
            <person name="Hirakawa H."/>
            <person name="Matsushita K."/>
        </authorList>
    </citation>
    <scope>NUCLEOTIDE SEQUENCE [LARGE SCALE GENOMIC DNA]</scope>
    <source>
        <strain evidence="2 3">HS-AP3</strain>
    </source>
</reference>
<dbReference type="InterPro" id="IPR006342">
    <property type="entry name" value="FkbM_mtfrase"/>
</dbReference>
<dbReference type="Gene3D" id="3.40.50.150">
    <property type="entry name" value="Vaccinia Virus protein VP39"/>
    <property type="match status" value="1"/>
</dbReference>
<dbReference type="AlphaFoldDB" id="A0A0D6P3Y5"/>
<organism evidence="2 3">
    <name type="scientific">Acidisphaera rubrifaciens HS-AP3</name>
    <dbReference type="NCBI Taxonomy" id="1231350"/>
    <lineage>
        <taxon>Bacteria</taxon>
        <taxon>Pseudomonadati</taxon>
        <taxon>Pseudomonadota</taxon>
        <taxon>Alphaproteobacteria</taxon>
        <taxon>Acetobacterales</taxon>
        <taxon>Acetobacteraceae</taxon>
        <taxon>Acidisphaera</taxon>
    </lineage>
</organism>
<name>A0A0D6P3Y5_9PROT</name>
<evidence type="ECO:0000313" key="2">
    <source>
        <dbReference type="EMBL" id="GAN75903.1"/>
    </source>
</evidence>
<feature type="domain" description="Methyltransferase FkbM" evidence="1">
    <location>
        <begin position="94"/>
        <end position="260"/>
    </location>
</feature>